<evidence type="ECO:0000313" key="1">
    <source>
        <dbReference type="EMBL" id="RAM35804.1"/>
    </source>
</evidence>
<name>A0A328HCC7_ARTGO</name>
<organism evidence="1 2">
    <name type="scientific">Arthrobacter globiformis</name>
    <dbReference type="NCBI Taxonomy" id="1665"/>
    <lineage>
        <taxon>Bacteria</taxon>
        <taxon>Bacillati</taxon>
        <taxon>Actinomycetota</taxon>
        <taxon>Actinomycetes</taxon>
        <taxon>Micrococcales</taxon>
        <taxon>Micrococcaceae</taxon>
        <taxon>Arthrobacter</taxon>
    </lineage>
</organism>
<accession>A0A328HCC7</accession>
<dbReference type="RefSeq" id="WP_111904985.1">
    <property type="nucleotide sequence ID" value="NZ_QLNP01000098.1"/>
</dbReference>
<dbReference type="AlphaFoldDB" id="A0A328HCC7"/>
<dbReference type="EMBL" id="QLNP01000098">
    <property type="protein sequence ID" value="RAM35804.1"/>
    <property type="molecule type" value="Genomic_DNA"/>
</dbReference>
<comment type="caution">
    <text evidence="1">The sequence shown here is derived from an EMBL/GenBank/DDBJ whole genome shotgun (WGS) entry which is preliminary data.</text>
</comment>
<gene>
    <name evidence="1" type="ORF">DBZ45_16640</name>
</gene>
<evidence type="ECO:0000313" key="2">
    <source>
        <dbReference type="Proteomes" id="UP000249166"/>
    </source>
</evidence>
<dbReference type="Proteomes" id="UP000249166">
    <property type="component" value="Unassembled WGS sequence"/>
</dbReference>
<protein>
    <submittedName>
        <fullName evidence="1">Uncharacterized protein</fullName>
    </submittedName>
</protein>
<sequence length="109" mass="12455">MLIAADAHALSGEMMAWLQERTHDDPTTELDWEDWERSNSRLHRFSQATRAKWQQKFAVRASALFDELVKNGAVPVEWGRETFQDAVNPVVMQGVARQLGEMAASLTRR</sequence>
<reference evidence="1 2" key="1">
    <citation type="submission" date="2018-04" db="EMBL/GenBank/DDBJ databases">
        <title>Bacteria isolated from cave deposits of Manipur.</title>
        <authorList>
            <person name="Sahoo D."/>
            <person name="Sarangthem I."/>
            <person name="Nandeibam J."/>
        </authorList>
    </citation>
    <scope>NUCLEOTIDE SEQUENCE [LARGE SCALE GENOMIC DNA]</scope>
    <source>
        <strain evidence="2">mrc11</strain>
    </source>
</reference>
<proteinExistence type="predicted"/>